<dbReference type="InterPro" id="IPR003131">
    <property type="entry name" value="T1-type_BTB"/>
</dbReference>
<dbReference type="CDD" id="cd18362">
    <property type="entry name" value="BTB_POZ_KCTD2-like"/>
    <property type="match status" value="1"/>
</dbReference>
<comment type="caution">
    <text evidence="2">The sequence shown here is derived from an EMBL/GenBank/DDBJ whole genome shotgun (WGS) entry which is preliminary data.</text>
</comment>
<dbReference type="GO" id="GO:0043161">
    <property type="term" value="P:proteasome-mediated ubiquitin-dependent protein catabolic process"/>
    <property type="evidence" value="ECO:0007669"/>
    <property type="project" value="TreeGrafter"/>
</dbReference>
<dbReference type="Gene3D" id="3.30.70.2000">
    <property type="match status" value="1"/>
</dbReference>
<feature type="domain" description="BTB" evidence="1">
    <location>
        <begin position="25"/>
        <end position="94"/>
    </location>
</feature>
<gene>
    <name evidence="2" type="ORF">QR680_002179</name>
</gene>
<evidence type="ECO:0000259" key="1">
    <source>
        <dbReference type="PROSITE" id="PS50097"/>
    </source>
</evidence>
<evidence type="ECO:0000313" key="3">
    <source>
        <dbReference type="Proteomes" id="UP001175271"/>
    </source>
</evidence>
<proteinExistence type="predicted"/>
<dbReference type="GO" id="GO:0051260">
    <property type="term" value="P:protein homooligomerization"/>
    <property type="evidence" value="ECO:0007669"/>
    <property type="project" value="InterPro"/>
</dbReference>
<protein>
    <recommendedName>
        <fullName evidence="1">BTB domain-containing protein</fullName>
    </recommendedName>
</protein>
<dbReference type="SUPFAM" id="SSF54695">
    <property type="entry name" value="POZ domain"/>
    <property type="match status" value="1"/>
</dbReference>
<dbReference type="SMART" id="SM00225">
    <property type="entry name" value="BTB"/>
    <property type="match status" value="1"/>
</dbReference>
<dbReference type="Gene3D" id="3.30.710.10">
    <property type="entry name" value="Potassium Channel Kv1.1, Chain A"/>
    <property type="match status" value="1"/>
</dbReference>
<keyword evidence="3" id="KW-1185">Reference proteome</keyword>
<dbReference type="FunFam" id="3.30.710.10:FF:000005">
    <property type="entry name" value="Potassium channel tetramerization domain-containing 17"/>
    <property type="match status" value="1"/>
</dbReference>
<dbReference type="GO" id="GO:0031463">
    <property type="term" value="C:Cul3-RING ubiquitin ligase complex"/>
    <property type="evidence" value="ECO:0007669"/>
    <property type="project" value="TreeGrafter"/>
</dbReference>
<dbReference type="GO" id="GO:0005737">
    <property type="term" value="C:cytoplasm"/>
    <property type="evidence" value="ECO:0007669"/>
    <property type="project" value="TreeGrafter"/>
</dbReference>
<organism evidence="2 3">
    <name type="scientific">Steinernema hermaphroditum</name>
    <dbReference type="NCBI Taxonomy" id="289476"/>
    <lineage>
        <taxon>Eukaryota</taxon>
        <taxon>Metazoa</taxon>
        <taxon>Ecdysozoa</taxon>
        <taxon>Nematoda</taxon>
        <taxon>Chromadorea</taxon>
        <taxon>Rhabditida</taxon>
        <taxon>Tylenchina</taxon>
        <taxon>Panagrolaimomorpha</taxon>
        <taxon>Strongyloidoidea</taxon>
        <taxon>Steinernematidae</taxon>
        <taxon>Steinernema</taxon>
    </lineage>
</organism>
<name>A0AA39LHT0_9BILA</name>
<dbReference type="PANTHER" id="PTHR14958:SF29">
    <property type="entry name" value="INSOMNIAC, ISOFORM B"/>
    <property type="match status" value="1"/>
</dbReference>
<dbReference type="Proteomes" id="UP001175271">
    <property type="component" value="Unassembled WGS sequence"/>
</dbReference>
<dbReference type="PANTHER" id="PTHR14958">
    <property type="entry name" value="POTASSIUM CHANNEL TETRAMERISATION DOMAIN CONTAINING PROTEIN"/>
    <property type="match status" value="1"/>
</dbReference>
<evidence type="ECO:0000313" key="2">
    <source>
        <dbReference type="EMBL" id="KAK0397579.1"/>
    </source>
</evidence>
<dbReference type="Pfam" id="PF02214">
    <property type="entry name" value="BTB_2"/>
    <property type="match status" value="1"/>
</dbReference>
<accession>A0AA39LHT0</accession>
<dbReference type="InterPro" id="IPR011333">
    <property type="entry name" value="SKP1/BTB/POZ_sf"/>
</dbReference>
<dbReference type="GO" id="GO:0097602">
    <property type="term" value="F:cullin family protein binding"/>
    <property type="evidence" value="ECO:0007669"/>
    <property type="project" value="TreeGrafter"/>
</dbReference>
<dbReference type="AlphaFoldDB" id="A0AA39LHT0"/>
<dbReference type="EMBL" id="JAUCMV010000005">
    <property type="protein sequence ID" value="KAK0397579.1"/>
    <property type="molecule type" value="Genomic_DNA"/>
</dbReference>
<dbReference type="PROSITE" id="PS50097">
    <property type="entry name" value="BTB"/>
    <property type="match status" value="1"/>
</dbReference>
<sequence length="457" mass="51477">MKAENGEQVFPMQIVKPVKIPKMWVRLNVGGRIFQTTRQTLMRESESFLARICQEDGDLPSETDETGAYLIDRDSDYFSTVLNYLRHGKIVIDRGLSLEGVLEEAEFYNLPRLIHLCNEKILEREKKTAALSKHVYRVLQCHEDELTNVISAMSDDWKFEQLIPIGTYSNDMQSEYLCVVSRECQDTQSATSPVEPSDRAKIATFFRPPIRKNDGLSHNLINSPVFHFTFSPPVSWTYCEPACGTGDQSIDQESALDNAVIDVKDAINSALSDLGFAPIGEHNLRFDYTPFNMLLRDFNPEFFDHNGFQYRTVGKTVRLETRRNSPDHHTVAHNATVRVVDSYTFSVAFWEKVGILFRKHLFPKGVEVNHGPSLVRSTVEQTTFNRILTFHAAPIRSGIAVAPPRAQVVITEVPDVEHEMGDEGSGADAELLLSAVEGDRSVNSTKISENATLCNDC</sequence>
<dbReference type="InterPro" id="IPR000210">
    <property type="entry name" value="BTB/POZ_dom"/>
</dbReference>
<reference evidence="2" key="1">
    <citation type="submission" date="2023-06" db="EMBL/GenBank/DDBJ databases">
        <title>Genomic analysis of the entomopathogenic nematode Steinernema hermaphroditum.</title>
        <authorList>
            <person name="Schwarz E.M."/>
            <person name="Heppert J.K."/>
            <person name="Baniya A."/>
            <person name="Schwartz H.T."/>
            <person name="Tan C.-H."/>
            <person name="Antoshechkin I."/>
            <person name="Sternberg P.W."/>
            <person name="Goodrich-Blair H."/>
            <person name="Dillman A.R."/>
        </authorList>
    </citation>
    <scope>NUCLEOTIDE SEQUENCE</scope>
    <source>
        <strain evidence="2">PS9179</strain>
        <tissue evidence="2">Whole animal</tissue>
    </source>
</reference>
<dbReference type="Gene3D" id="6.10.140.750">
    <property type="match status" value="1"/>
</dbReference>